<organism evidence="2 3">
    <name type="scientific">Dentipellis fragilis</name>
    <dbReference type="NCBI Taxonomy" id="205917"/>
    <lineage>
        <taxon>Eukaryota</taxon>
        <taxon>Fungi</taxon>
        <taxon>Dikarya</taxon>
        <taxon>Basidiomycota</taxon>
        <taxon>Agaricomycotina</taxon>
        <taxon>Agaricomycetes</taxon>
        <taxon>Russulales</taxon>
        <taxon>Hericiaceae</taxon>
        <taxon>Dentipellis</taxon>
    </lineage>
</organism>
<name>A0A4Y9YBV7_9AGAM</name>
<gene>
    <name evidence="2" type="ORF">EVG20_g7710</name>
</gene>
<sequence length="185" mass="20291">MEELDGLLTETETLFHDAQEEGLLTSSRFVEQTRESLANFHNNAITIRAQVHSATSLSAQCLEMLKGLSQKISTISKQVKTVRAKISTTSASEKERLRRSALTVERVEALPEPMTTTDETLAGDDGEPDRSDLTSLPDFCLDRMQTTDTGSSDDNTINVVDDDYVKAEAISPIENSQQTSPLPTA</sequence>
<dbReference type="EMBL" id="SEOQ01000607">
    <property type="protein sequence ID" value="TFY59642.1"/>
    <property type="molecule type" value="Genomic_DNA"/>
</dbReference>
<dbReference type="Proteomes" id="UP000298327">
    <property type="component" value="Unassembled WGS sequence"/>
</dbReference>
<feature type="region of interest" description="Disordered" evidence="1">
    <location>
        <begin position="112"/>
        <end position="134"/>
    </location>
</feature>
<evidence type="ECO:0000313" key="3">
    <source>
        <dbReference type="Proteomes" id="UP000298327"/>
    </source>
</evidence>
<accession>A0A4Y9YBV7</accession>
<protein>
    <submittedName>
        <fullName evidence="2">Uncharacterized protein</fullName>
    </submittedName>
</protein>
<proteinExistence type="predicted"/>
<evidence type="ECO:0000256" key="1">
    <source>
        <dbReference type="SAM" id="MobiDB-lite"/>
    </source>
</evidence>
<evidence type="ECO:0000313" key="2">
    <source>
        <dbReference type="EMBL" id="TFY59642.1"/>
    </source>
</evidence>
<dbReference type="OrthoDB" id="2758729at2759"/>
<keyword evidence="3" id="KW-1185">Reference proteome</keyword>
<reference evidence="2 3" key="1">
    <citation type="submission" date="2019-02" db="EMBL/GenBank/DDBJ databases">
        <title>Genome sequencing of the rare red list fungi Dentipellis fragilis.</title>
        <authorList>
            <person name="Buettner E."/>
            <person name="Kellner H."/>
        </authorList>
    </citation>
    <scope>NUCLEOTIDE SEQUENCE [LARGE SCALE GENOMIC DNA]</scope>
    <source>
        <strain evidence="2 3">DSM 105465</strain>
    </source>
</reference>
<dbReference type="AlphaFoldDB" id="A0A4Y9YBV7"/>
<comment type="caution">
    <text evidence="2">The sequence shown here is derived from an EMBL/GenBank/DDBJ whole genome shotgun (WGS) entry which is preliminary data.</text>
</comment>